<dbReference type="RefSeq" id="XP_010430186.1">
    <property type="nucleotide sequence ID" value="XM_010431884.1"/>
</dbReference>
<name>A0ABM0TRJ8_CAMSA</name>
<dbReference type="Proteomes" id="UP000694864">
    <property type="component" value="Chromosome 9"/>
</dbReference>
<organism evidence="2 3">
    <name type="scientific">Camelina sativa</name>
    <name type="common">False flax</name>
    <name type="synonym">Myagrum sativum</name>
    <dbReference type="NCBI Taxonomy" id="90675"/>
    <lineage>
        <taxon>Eukaryota</taxon>
        <taxon>Viridiplantae</taxon>
        <taxon>Streptophyta</taxon>
        <taxon>Embryophyta</taxon>
        <taxon>Tracheophyta</taxon>
        <taxon>Spermatophyta</taxon>
        <taxon>Magnoliopsida</taxon>
        <taxon>eudicotyledons</taxon>
        <taxon>Gunneridae</taxon>
        <taxon>Pentapetalae</taxon>
        <taxon>rosids</taxon>
        <taxon>malvids</taxon>
        <taxon>Brassicales</taxon>
        <taxon>Brassicaceae</taxon>
        <taxon>Camelineae</taxon>
        <taxon>Camelina</taxon>
    </lineage>
</organism>
<reference evidence="2" key="1">
    <citation type="journal article" date="2014" name="Nat. Commun.">
        <title>The emerging biofuel crop Camelina sativa retains a highly undifferentiated hexaploid genome structure.</title>
        <authorList>
            <person name="Kagale S."/>
            <person name="Koh C."/>
            <person name="Nixon J."/>
            <person name="Bollina V."/>
            <person name="Clarke W.E."/>
            <person name="Tuteja R."/>
            <person name="Spillane C."/>
            <person name="Robinson S.J."/>
            <person name="Links M.G."/>
            <person name="Clarke C."/>
            <person name="Higgins E.E."/>
            <person name="Huebert T."/>
            <person name="Sharpe A.G."/>
            <person name="Parkin I.A."/>
        </authorList>
    </citation>
    <scope>NUCLEOTIDE SEQUENCE [LARGE SCALE GENOMIC DNA]</scope>
    <source>
        <strain evidence="2">cv. DH55</strain>
    </source>
</reference>
<evidence type="ECO:0000313" key="3">
    <source>
        <dbReference type="RefSeq" id="XP_010430186.1"/>
    </source>
</evidence>
<accession>A0ABM0TRJ8</accession>
<evidence type="ECO:0000313" key="2">
    <source>
        <dbReference type="Proteomes" id="UP000694864"/>
    </source>
</evidence>
<protein>
    <submittedName>
        <fullName evidence="3">Defensin-like protein 106</fullName>
    </submittedName>
</protein>
<keyword evidence="2" id="KW-1185">Reference proteome</keyword>
<gene>
    <name evidence="3" type="primary">LOC104714495</name>
</gene>
<keyword evidence="1" id="KW-0732">Signal</keyword>
<reference evidence="3" key="2">
    <citation type="submission" date="2025-08" db="UniProtKB">
        <authorList>
            <consortium name="RefSeq"/>
        </authorList>
    </citation>
    <scope>IDENTIFICATION</scope>
    <source>
        <tissue evidence="3">Leaf</tissue>
    </source>
</reference>
<proteinExistence type="predicted"/>
<sequence>MAITTKTLITLVCSVIFIVSYVHCHTTTASAPGRSITGYAIDHVIEKKPEYCIRLRACASKGTGDYSLGCIVYCNNNQYAYAVCIAGERCCCYHPNEVSA</sequence>
<evidence type="ECO:0000256" key="1">
    <source>
        <dbReference type="SAM" id="SignalP"/>
    </source>
</evidence>
<feature type="signal peptide" evidence="1">
    <location>
        <begin position="1"/>
        <end position="24"/>
    </location>
</feature>
<feature type="chain" id="PRO_5046844280" evidence="1">
    <location>
        <begin position="25"/>
        <end position="100"/>
    </location>
</feature>
<dbReference type="GeneID" id="104714495"/>